<dbReference type="OrthoDB" id="1434581at2759"/>
<keyword evidence="5" id="KW-1185">Reference proteome</keyword>
<organism evidence="4 5">
    <name type="scientific">Dichanthelium oligosanthes</name>
    <dbReference type="NCBI Taxonomy" id="888268"/>
    <lineage>
        <taxon>Eukaryota</taxon>
        <taxon>Viridiplantae</taxon>
        <taxon>Streptophyta</taxon>
        <taxon>Embryophyta</taxon>
        <taxon>Tracheophyta</taxon>
        <taxon>Spermatophyta</taxon>
        <taxon>Magnoliopsida</taxon>
        <taxon>Liliopsida</taxon>
        <taxon>Poales</taxon>
        <taxon>Poaceae</taxon>
        <taxon>PACMAD clade</taxon>
        <taxon>Panicoideae</taxon>
        <taxon>Panicodae</taxon>
        <taxon>Paniceae</taxon>
        <taxon>Dichantheliinae</taxon>
        <taxon>Dichanthelium</taxon>
    </lineage>
</organism>
<keyword evidence="2" id="KW-0378">Hydrolase</keyword>
<dbReference type="PROSITE" id="PS51767">
    <property type="entry name" value="PEPTIDASE_A1"/>
    <property type="match status" value="1"/>
</dbReference>
<gene>
    <name evidence="4" type="ORF">BAE44_0024137</name>
</gene>
<dbReference type="EMBL" id="LWDX02068852">
    <property type="protein sequence ID" value="OEL14848.1"/>
    <property type="molecule type" value="Genomic_DNA"/>
</dbReference>
<dbReference type="InterPro" id="IPR001969">
    <property type="entry name" value="Aspartic_peptidase_AS"/>
</dbReference>
<dbReference type="Pfam" id="PF14541">
    <property type="entry name" value="TAXi_C"/>
    <property type="match status" value="1"/>
</dbReference>
<evidence type="ECO:0000313" key="5">
    <source>
        <dbReference type="Proteomes" id="UP000095767"/>
    </source>
</evidence>
<dbReference type="PANTHER" id="PTHR47967:SF20">
    <property type="entry name" value="OS01G0696800 PROTEIN"/>
    <property type="match status" value="1"/>
</dbReference>
<dbReference type="InterPro" id="IPR051708">
    <property type="entry name" value="Plant_Aspart_Prot_A1"/>
</dbReference>
<protein>
    <recommendedName>
        <fullName evidence="3">Peptidase A1 domain-containing protein</fullName>
    </recommendedName>
</protein>
<dbReference type="PROSITE" id="PS00141">
    <property type="entry name" value="ASP_PROTEASE"/>
    <property type="match status" value="1"/>
</dbReference>
<evidence type="ECO:0000256" key="1">
    <source>
        <dbReference type="ARBA" id="ARBA00022670"/>
    </source>
</evidence>
<keyword evidence="1" id="KW-0645">Protease</keyword>
<sequence length="94" mass="10137">MLLDSGTTLTLLAEPFYTMAKAAVLNQTANLPRVADRGRFEACFQASSGVRSAFPAMVLHFDGADMALPATSCFMQFEDGVVCWVVQRSPSLST</sequence>
<comment type="caution">
    <text evidence="4">The sequence shown here is derived from an EMBL/GenBank/DDBJ whole genome shotgun (WGS) entry which is preliminary data.</text>
</comment>
<accession>A0A1E5UPW4</accession>
<dbReference type="GO" id="GO:0004190">
    <property type="term" value="F:aspartic-type endopeptidase activity"/>
    <property type="evidence" value="ECO:0007669"/>
    <property type="project" value="InterPro"/>
</dbReference>
<dbReference type="AlphaFoldDB" id="A0A1E5UPW4"/>
<dbReference type="InterPro" id="IPR033121">
    <property type="entry name" value="PEPTIDASE_A1"/>
</dbReference>
<dbReference type="GO" id="GO:0005576">
    <property type="term" value="C:extracellular region"/>
    <property type="evidence" value="ECO:0007669"/>
    <property type="project" value="TreeGrafter"/>
</dbReference>
<evidence type="ECO:0000313" key="4">
    <source>
        <dbReference type="EMBL" id="OEL14848.1"/>
    </source>
</evidence>
<feature type="domain" description="Peptidase A1" evidence="3">
    <location>
        <begin position="1"/>
        <end position="94"/>
    </location>
</feature>
<dbReference type="Gene3D" id="2.40.70.10">
    <property type="entry name" value="Acid Proteases"/>
    <property type="match status" value="1"/>
</dbReference>
<dbReference type="InterPro" id="IPR032799">
    <property type="entry name" value="TAXi_C"/>
</dbReference>
<evidence type="ECO:0000259" key="3">
    <source>
        <dbReference type="PROSITE" id="PS51767"/>
    </source>
</evidence>
<evidence type="ECO:0000256" key="2">
    <source>
        <dbReference type="ARBA" id="ARBA00022801"/>
    </source>
</evidence>
<dbReference type="Proteomes" id="UP000095767">
    <property type="component" value="Unassembled WGS sequence"/>
</dbReference>
<dbReference type="STRING" id="888268.A0A1E5UPW4"/>
<dbReference type="GO" id="GO:0006508">
    <property type="term" value="P:proteolysis"/>
    <property type="evidence" value="ECO:0007669"/>
    <property type="project" value="UniProtKB-KW"/>
</dbReference>
<name>A0A1E5UPW4_9POAL</name>
<dbReference type="InterPro" id="IPR021109">
    <property type="entry name" value="Peptidase_aspartic_dom_sf"/>
</dbReference>
<reference evidence="4 5" key="1">
    <citation type="submission" date="2016-09" db="EMBL/GenBank/DDBJ databases">
        <title>The draft genome of Dichanthelium oligosanthes: A C3 panicoid grass species.</title>
        <authorList>
            <person name="Studer A.J."/>
            <person name="Schnable J.C."/>
            <person name="Brutnell T.P."/>
        </authorList>
    </citation>
    <scope>NUCLEOTIDE SEQUENCE [LARGE SCALE GENOMIC DNA]</scope>
    <source>
        <strain evidence="5">cv. Kellogg 1175</strain>
        <tissue evidence="4">Leaf</tissue>
    </source>
</reference>
<dbReference type="PANTHER" id="PTHR47967">
    <property type="entry name" value="OS07G0603500 PROTEIN-RELATED"/>
    <property type="match status" value="1"/>
</dbReference>
<proteinExistence type="predicted"/>
<dbReference type="SUPFAM" id="SSF50630">
    <property type="entry name" value="Acid proteases"/>
    <property type="match status" value="1"/>
</dbReference>